<dbReference type="EMBL" id="PJRQ01000030">
    <property type="protein sequence ID" value="PLR12789.1"/>
    <property type="molecule type" value="Genomic_DNA"/>
</dbReference>
<feature type="transmembrane region" description="Helical" evidence="1">
    <location>
        <begin position="103"/>
        <end position="132"/>
    </location>
</feature>
<dbReference type="PANTHER" id="PTHR34980:SF3">
    <property type="entry name" value="BLR8105 PROTEIN"/>
    <property type="match status" value="1"/>
</dbReference>
<dbReference type="Proteomes" id="UP000234483">
    <property type="component" value="Unassembled WGS sequence"/>
</dbReference>
<sequence length="152" mass="16192">MDWKNLMFSADGRIGRQAFWIAWLMLLGVNVVAGWIPVIGNLAALASLYCFVCIYTKRLHDMGKSGWWQAVPIVLGPVMLIGSALWLGFGAAAIALNGGDPELFALAGAGGVVMSLLLGFLVSIGFTLWVGVTPGDTSDNRWGDRPLNALAV</sequence>
<dbReference type="GO" id="GO:0005886">
    <property type="term" value="C:plasma membrane"/>
    <property type="evidence" value="ECO:0007669"/>
    <property type="project" value="TreeGrafter"/>
</dbReference>
<reference evidence="2 5" key="2">
    <citation type="submission" date="2018-01" db="EMBL/GenBank/DDBJ databases">
        <title>Complete genome sequence of Caulobacter flavus RHGG3.</title>
        <authorList>
            <person name="Yang E."/>
        </authorList>
    </citation>
    <scope>NUCLEOTIDE SEQUENCE [LARGE SCALE GENOMIC DNA]</scope>
    <source>
        <strain evidence="2 5">RHGG3</strain>
    </source>
</reference>
<dbReference type="AlphaFoldDB" id="A0A2N5CS34"/>
<dbReference type="Pfam" id="PF05656">
    <property type="entry name" value="DUF805"/>
    <property type="match status" value="1"/>
</dbReference>
<reference evidence="3 4" key="1">
    <citation type="submission" date="2017-12" db="EMBL/GenBank/DDBJ databases">
        <title>The genome sequence of Caulobacter flavus CGMCC1 15093.</title>
        <authorList>
            <person name="Gao J."/>
            <person name="Mao X."/>
            <person name="Sun J."/>
        </authorList>
    </citation>
    <scope>NUCLEOTIDE SEQUENCE [LARGE SCALE GENOMIC DNA]</scope>
    <source>
        <strain evidence="3 4">CGMCC1 15093</strain>
    </source>
</reference>
<evidence type="ECO:0000313" key="4">
    <source>
        <dbReference type="Proteomes" id="UP000234483"/>
    </source>
</evidence>
<name>A0A2N5CS34_9CAUL</name>
<protein>
    <recommendedName>
        <fullName evidence="6">DUF805 domain-containing protein</fullName>
    </recommendedName>
</protein>
<evidence type="ECO:0008006" key="6">
    <source>
        <dbReference type="Google" id="ProtNLM"/>
    </source>
</evidence>
<dbReference type="OrthoDB" id="9812349at2"/>
<evidence type="ECO:0000313" key="5">
    <source>
        <dbReference type="Proteomes" id="UP000281192"/>
    </source>
</evidence>
<evidence type="ECO:0000256" key="1">
    <source>
        <dbReference type="SAM" id="Phobius"/>
    </source>
</evidence>
<dbReference type="Proteomes" id="UP000281192">
    <property type="component" value="Chromosome"/>
</dbReference>
<evidence type="ECO:0000313" key="3">
    <source>
        <dbReference type="EMBL" id="PLR12789.1"/>
    </source>
</evidence>
<dbReference type="EMBL" id="CP026100">
    <property type="protein sequence ID" value="AYV46492.1"/>
    <property type="molecule type" value="Genomic_DNA"/>
</dbReference>
<dbReference type="PANTHER" id="PTHR34980">
    <property type="entry name" value="INNER MEMBRANE PROTEIN-RELATED-RELATED"/>
    <property type="match status" value="1"/>
</dbReference>
<evidence type="ECO:0000313" key="2">
    <source>
        <dbReference type="EMBL" id="AYV46492.1"/>
    </source>
</evidence>
<dbReference type="RefSeq" id="WP_101713853.1">
    <property type="nucleotide sequence ID" value="NZ_CP026100.1"/>
</dbReference>
<feature type="transmembrane region" description="Helical" evidence="1">
    <location>
        <begin position="20"/>
        <end position="52"/>
    </location>
</feature>
<organism evidence="3 4">
    <name type="scientific">Caulobacter flavus</name>
    <dbReference type="NCBI Taxonomy" id="1679497"/>
    <lineage>
        <taxon>Bacteria</taxon>
        <taxon>Pseudomonadati</taxon>
        <taxon>Pseudomonadota</taxon>
        <taxon>Alphaproteobacteria</taxon>
        <taxon>Caulobacterales</taxon>
        <taxon>Caulobacteraceae</taxon>
        <taxon>Caulobacter</taxon>
    </lineage>
</organism>
<dbReference type="InterPro" id="IPR008523">
    <property type="entry name" value="DUF805"/>
</dbReference>
<dbReference type="KEGG" id="cfh:C1707_09580"/>
<gene>
    <name evidence="2" type="ORF">C1707_09580</name>
    <name evidence="3" type="ORF">CFHF_15265</name>
</gene>
<accession>A0A2N5CS34</accession>
<keyword evidence="1" id="KW-1133">Transmembrane helix</keyword>
<keyword evidence="1" id="KW-0472">Membrane</keyword>
<keyword evidence="1" id="KW-0812">Transmembrane</keyword>
<feature type="transmembrane region" description="Helical" evidence="1">
    <location>
        <begin position="73"/>
        <end position="97"/>
    </location>
</feature>
<proteinExistence type="predicted"/>
<keyword evidence="5" id="KW-1185">Reference proteome</keyword>